<accession>A0ABV6IJT9</accession>
<dbReference type="RefSeq" id="WP_390214584.1">
    <property type="nucleotide sequence ID" value="NZ_JBHLXJ010000034.1"/>
</dbReference>
<reference evidence="1 2" key="1">
    <citation type="submission" date="2024-09" db="EMBL/GenBank/DDBJ databases">
        <authorList>
            <person name="Sun Q."/>
            <person name="Mori K."/>
        </authorList>
    </citation>
    <scope>NUCLEOTIDE SEQUENCE [LARGE SCALE GENOMIC DNA]</scope>
    <source>
        <strain evidence="1 2">CCM 8677</strain>
    </source>
</reference>
<organism evidence="1 2">
    <name type="scientific">Undibacterium danionis</name>
    <dbReference type="NCBI Taxonomy" id="1812100"/>
    <lineage>
        <taxon>Bacteria</taxon>
        <taxon>Pseudomonadati</taxon>
        <taxon>Pseudomonadota</taxon>
        <taxon>Betaproteobacteria</taxon>
        <taxon>Burkholderiales</taxon>
        <taxon>Oxalobacteraceae</taxon>
        <taxon>Undibacterium</taxon>
    </lineage>
</organism>
<protein>
    <recommendedName>
        <fullName evidence="3">GS catalytic domain-containing protein</fullName>
    </recommendedName>
</protein>
<dbReference type="Proteomes" id="UP001589844">
    <property type="component" value="Unassembled WGS sequence"/>
</dbReference>
<name>A0ABV6IJT9_9BURK</name>
<evidence type="ECO:0000313" key="1">
    <source>
        <dbReference type="EMBL" id="MFC0351863.1"/>
    </source>
</evidence>
<dbReference type="EMBL" id="JBHLXJ010000034">
    <property type="protein sequence ID" value="MFC0351863.1"/>
    <property type="molecule type" value="Genomic_DNA"/>
</dbReference>
<keyword evidence="2" id="KW-1185">Reference proteome</keyword>
<gene>
    <name evidence="1" type="ORF">ACFFJH_18745</name>
</gene>
<evidence type="ECO:0000313" key="2">
    <source>
        <dbReference type="Proteomes" id="UP001589844"/>
    </source>
</evidence>
<sequence length="241" mass="26985">MTGWLLHVDWWVTDPTEDISENEMKPLRVYVADNRDGIFDVRGVKTIAEFNQSTIIRLAKKKGLGFGGVRTRFYTEAMLATLPLRSLPNEDKISKAVEVINSHPLYLNAIPSKPPSRIPAYDAARYTFGSCVAYAEAMCELIGLQPVAIMGKRFAPLYEGTKRSADGYFHSIVVHPNGMGEDAWGIAPIEDVAGRFGAIEFEISANVHQEVVKNYNRTSNENYEAELKIARELVARYRLDA</sequence>
<evidence type="ECO:0008006" key="3">
    <source>
        <dbReference type="Google" id="ProtNLM"/>
    </source>
</evidence>
<comment type="caution">
    <text evidence="1">The sequence shown here is derived from an EMBL/GenBank/DDBJ whole genome shotgun (WGS) entry which is preliminary data.</text>
</comment>
<proteinExistence type="predicted"/>